<dbReference type="STRING" id="765420.OSCT_2939"/>
<keyword evidence="10" id="KW-1185">Reference proteome</keyword>
<protein>
    <recommendedName>
        <fullName evidence="11">DUF2029 domain-containing protein</fullName>
    </recommendedName>
</protein>
<proteinExistence type="inferred from homology"/>
<feature type="transmembrane region" description="Helical" evidence="8">
    <location>
        <begin position="92"/>
        <end position="118"/>
    </location>
</feature>
<evidence type="ECO:0000256" key="4">
    <source>
        <dbReference type="ARBA" id="ARBA00022692"/>
    </source>
</evidence>
<name>E1IHY8_9CHLR</name>
<dbReference type="HOGENOM" id="CLU_871086_0_0_0"/>
<comment type="subcellular location">
    <subcellularLocation>
        <location evidence="1">Cell membrane</location>
        <topology evidence="1">Multi-pass membrane protein</topology>
    </subcellularLocation>
</comment>
<dbReference type="OrthoDB" id="151994at2"/>
<comment type="caution">
    <text evidence="9">The sequence shown here is derived from an EMBL/GenBank/DDBJ whole genome shotgun (WGS) entry which is preliminary data.</text>
</comment>
<accession>E1IHY8</accession>
<evidence type="ECO:0000256" key="3">
    <source>
        <dbReference type="ARBA" id="ARBA00022679"/>
    </source>
</evidence>
<gene>
    <name evidence="9" type="ORF">OSCT_2939</name>
</gene>
<feature type="transmembrane region" description="Helical" evidence="8">
    <location>
        <begin position="265"/>
        <end position="283"/>
    </location>
</feature>
<dbReference type="GO" id="GO:0005886">
    <property type="term" value="C:plasma membrane"/>
    <property type="evidence" value="ECO:0007669"/>
    <property type="project" value="UniProtKB-SubCell"/>
</dbReference>
<keyword evidence="2" id="KW-1003">Cell membrane</keyword>
<dbReference type="AlphaFoldDB" id="E1IHY8"/>
<keyword evidence="6 8" id="KW-0472">Membrane</keyword>
<keyword evidence="3" id="KW-0808">Transferase</keyword>
<evidence type="ECO:0000256" key="7">
    <source>
        <dbReference type="ARBA" id="ARBA00024033"/>
    </source>
</evidence>
<evidence type="ECO:0000313" key="10">
    <source>
        <dbReference type="Proteomes" id="UP000054010"/>
    </source>
</evidence>
<evidence type="ECO:0000256" key="8">
    <source>
        <dbReference type="SAM" id="Phobius"/>
    </source>
</evidence>
<organism evidence="9 10">
    <name type="scientific">Oscillochloris trichoides DG-6</name>
    <dbReference type="NCBI Taxonomy" id="765420"/>
    <lineage>
        <taxon>Bacteria</taxon>
        <taxon>Bacillati</taxon>
        <taxon>Chloroflexota</taxon>
        <taxon>Chloroflexia</taxon>
        <taxon>Chloroflexales</taxon>
        <taxon>Chloroflexineae</taxon>
        <taxon>Oscillochloridaceae</taxon>
        <taxon>Oscillochloris</taxon>
    </lineage>
</organism>
<dbReference type="GO" id="GO:0016758">
    <property type="term" value="F:hexosyltransferase activity"/>
    <property type="evidence" value="ECO:0007669"/>
    <property type="project" value="InterPro"/>
</dbReference>
<reference evidence="9 10" key="1">
    <citation type="journal article" date="2011" name="J. Bacteriol.">
        <title>Draft genome sequence of the anoxygenic filamentous phototrophic bacterium Oscillochloris trichoides subsp. DG-6.</title>
        <authorList>
            <person name="Kuznetsov B.B."/>
            <person name="Ivanovsky R.N."/>
            <person name="Keppen O.I."/>
            <person name="Sukhacheva M.V."/>
            <person name="Bumazhkin B.K."/>
            <person name="Patutina E.O."/>
            <person name="Beletsky A.V."/>
            <person name="Mardanov A.V."/>
            <person name="Baslerov R.V."/>
            <person name="Panteleeva A.N."/>
            <person name="Kolganova T.V."/>
            <person name="Ravin N.V."/>
            <person name="Skryabin K.G."/>
        </authorList>
    </citation>
    <scope>NUCLEOTIDE SEQUENCE [LARGE SCALE GENOMIC DNA]</scope>
    <source>
        <strain evidence="9 10">DG-6</strain>
    </source>
</reference>
<evidence type="ECO:0000313" key="9">
    <source>
        <dbReference type="EMBL" id="EFO79193.1"/>
    </source>
</evidence>
<feature type="transmembrane region" description="Helical" evidence="8">
    <location>
        <begin position="295"/>
        <end position="311"/>
    </location>
</feature>
<feature type="transmembrane region" description="Helical" evidence="8">
    <location>
        <begin position="49"/>
        <end position="71"/>
    </location>
</feature>
<dbReference type="Proteomes" id="UP000054010">
    <property type="component" value="Unassembled WGS sequence"/>
</dbReference>
<dbReference type="eggNOG" id="ENOG5033B3J">
    <property type="taxonomic scope" value="Bacteria"/>
</dbReference>
<sequence length="318" mass="36367">METLFADWRTLLVIIQIWFAGGNPYGSFPDPIHVGHTIPPGWHAYPPPALFVIAPFALLPWPISTILMLSLSFIPFEHWSRRYYQRTTLPWMLLWFPLFHGIILGQTTLLVLVALLWAERDLHERRDLRAGVLLALLLLKPQVGLLPLIWLLGTALWQRRWSVHATFLLTSLILWGGTALLFGPQIYAQWWVAFDAYSSKLATRPLIALPFGPILGVLALLFWYRYGRSDIFGLALLINTLIYPLSVIYMSTPLAAIIIRWNPRWNGAPLILSWLVLFLFLPLSQDDMIAARVQLITMMALVAALLPQIPWRKPPVLE</sequence>
<feature type="transmembrane region" description="Helical" evidence="8">
    <location>
        <begin position="130"/>
        <end position="153"/>
    </location>
</feature>
<evidence type="ECO:0008006" key="11">
    <source>
        <dbReference type="Google" id="ProtNLM"/>
    </source>
</evidence>
<feature type="transmembrane region" description="Helical" evidence="8">
    <location>
        <begin position="165"/>
        <end position="187"/>
    </location>
</feature>
<evidence type="ECO:0000256" key="1">
    <source>
        <dbReference type="ARBA" id="ARBA00004651"/>
    </source>
</evidence>
<feature type="transmembrane region" description="Helical" evidence="8">
    <location>
        <begin position="207"/>
        <end position="224"/>
    </location>
</feature>
<evidence type="ECO:0000256" key="2">
    <source>
        <dbReference type="ARBA" id="ARBA00022475"/>
    </source>
</evidence>
<keyword evidence="4 8" id="KW-0812">Transmembrane</keyword>
<keyword evidence="5 8" id="KW-1133">Transmembrane helix</keyword>
<dbReference type="InterPro" id="IPR018584">
    <property type="entry name" value="GT87"/>
</dbReference>
<evidence type="ECO:0000256" key="6">
    <source>
        <dbReference type="ARBA" id="ARBA00023136"/>
    </source>
</evidence>
<dbReference type="Pfam" id="PF09594">
    <property type="entry name" value="GT87"/>
    <property type="match status" value="1"/>
</dbReference>
<dbReference type="EMBL" id="ADVR01000121">
    <property type="protein sequence ID" value="EFO79193.1"/>
    <property type="molecule type" value="Genomic_DNA"/>
</dbReference>
<feature type="transmembrane region" description="Helical" evidence="8">
    <location>
        <begin position="231"/>
        <end position="259"/>
    </location>
</feature>
<comment type="similarity">
    <text evidence="7">Belongs to the glycosyltransferase 87 family.</text>
</comment>
<evidence type="ECO:0000256" key="5">
    <source>
        <dbReference type="ARBA" id="ARBA00022989"/>
    </source>
</evidence>